<reference evidence="21" key="1">
    <citation type="journal article" date="2013" name="Nature">
        <title>Pan genome of the phytoplankton Emiliania underpins its global distribution.</title>
        <authorList>
            <person name="Read B.A."/>
            <person name="Kegel J."/>
            <person name="Klute M.J."/>
            <person name="Kuo A."/>
            <person name="Lefebvre S.C."/>
            <person name="Maumus F."/>
            <person name="Mayer C."/>
            <person name="Miller J."/>
            <person name="Monier A."/>
            <person name="Salamov A."/>
            <person name="Young J."/>
            <person name="Aguilar M."/>
            <person name="Claverie J.M."/>
            <person name="Frickenhaus S."/>
            <person name="Gonzalez K."/>
            <person name="Herman E.K."/>
            <person name="Lin Y.C."/>
            <person name="Napier J."/>
            <person name="Ogata H."/>
            <person name="Sarno A.F."/>
            <person name="Shmutz J."/>
            <person name="Schroeder D."/>
            <person name="de Vargas C."/>
            <person name="Verret F."/>
            <person name="von Dassow P."/>
            <person name="Valentin K."/>
            <person name="Van de Peer Y."/>
            <person name="Wheeler G."/>
            <person name="Dacks J.B."/>
            <person name="Delwiche C.F."/>
            <person name="Dyhrman S.T."/>
            <person name="Glockner G."/>
            <person name="John U."/>
            <person name="Richards T."/>
            <person name="Worden A.Z."/>
            <person name="Zhang X."/>
            <person name="Grigoriev I.V."/>
            <person name="Allen A.E."/>
            <person name="Bidle K."/>
            <person name="Borodovsky M."/>
            <person name="Bowler C."/>
            <person name="Brownlee C."/>
            <person name="Cock J.M."/>
            <person name="Elias M."/>
            <person name="Gladyshev V.N."/>
            <person name="Groth M."/>
            <person name="Guda C."/>
            <person name="Hadaegh A."/>
            <person name="Iglesias-Rodriguez M.D."/>
            <person name="Jenkins J."/>
            <person name="Jones B.M."/>
            <person name="Lawson T."/>
            <person name="Leese F."/>
            <person name="Lindquist E."/>
            <person name="Lobanov A."/>
            <person name="Lomsadze A."/>
            <person name="Malik S.B."/>
            <person name="Marsh M.E."/>
            <person name="Mackinder L."/>
            <person name="Mock T."/>
            <person name="Mueller-Roeber B."/>
            <person name="Pagarete A."/>
            <person name="Parker M."/>
            <person name="Probert I."/>
            <person name="Quesneville H."/>
            <person name="Raines C."/>
            <person name="Rensing S.A."/>
            <person name="Riano-Pachon D.M."/>
            <person name="Richier S."/>
            <person name="Rokitta S."/>
            <person name="Shiraiwa Y."/>
            <person name="Soanes D.M."/>
            <person name="van der Giezen M."/>
            <person name="Wahlund T.M."/>
            <person name="Williams B."/>
            <person name="Wilson W."/>
            <person name="Wolfe G."/>
            <person name="Wurch L.L."/>
        </authorList>
    </citation>
    <scope>NUCLEOTIDE SEQUENCE</scope>
</reference>
<evidence type="ECO:0000256" key="10">
    <source>
        <dbReference type="ARBA" id="ARBA00022723"/>
    </source>
</evidence>
<evidence type="ECO:0000256" key="1">
    <source>
        <dbReference type="ARBA" id="ARBA00001936"/>
    </source>
</evidence>
<keyword evidence="11" id="KW-0460">Magnesium</keyword>
<keyword evidence="14" id="KW-0464">Manganese</keyword>
<evidence type="ECO:0000256" key="14">
    <source>
        <dbReference type="ARBA" id="ARBA00023211"/>
    </source>
</evidence>
<keyword evidence="12 17" id="KW-1133">Transmembrane helix</keyword>
<evidence type="ECO:0000256" key="4">
    <source>
        <dbReference type="ARBA" id="ARBA00004922"/>
    </source>
</evidence>
<feature type="compositionally biased region" description="Basic and acidic residues" evidence="16">
    <location>
        <begin position="490"/>
        <end position="500"/>
    </location>
</feature>
<dbReference type="InterPro" id="IPR003674">
    <property type="entry name" value="Oligo_trans_STT3"/>
</dbReference>
<dbReference type="UniPathway" id="UPA00378"/>
<comment type="cofactor">
    <cofactor evidence="1">
        <name>Mn(2+)</name>
        <dbReference type="ChEBI" id="CHEBI:29035"/>
    </cofactor>
</comment>
<dbReference type="EnsemblProtists" id="EOD29101">
    <property type="protein sequence ID" value="EOD29101"/>
    <property type="gene ID" value="EMIHUDRAFT_521952"/>
</dbReference>
<evidence type="ECO:0000256" key="6">
    <source>
        <dbReference type="ARBA" id="ARBA00012605"/>
    </source>
</evidence>
<comment type="subcellular location">
    <subcellularLocation>
        <location evidence="3">Endomembrane system</location>
        <topology evidence="3">Multi-pass membrane protein</topology>
    </subcellularLocation>
</comment>
<feature type="compositionally biased region" description="Low complexity" evidence="16">
    <location>
        <begin position="882"/>
        <end position="895"/>
    </location>
</feature>
<dbReference type="GO" id="GO:0046872">
    <property type="term" value="F:metal ion binding"/>
    <property type="evidence" value="ECO:0007669"/>
    <property type="project" value="UniProtKB-KW"/>
</dbReference>
<feature type="transmembrane region" description="Helical" evidence="17">
    <location>
        <begin position="333"/>
        <end position="354"/>
    </location>
</feature>
<comment type="similarity">
    <text evidence="5">Belongs to the STT3 family.</text>
</comment>
<name>A0A0D3K016_EMIH1</name>
<dbReference type="Gene3D" id="3.40.50.12610">
    <property type="match status" value="1"/>
</dbReference>
<comment type="catalytic activity">
    <reaction evidence="15">
        <text>a di-trans,poly-cis-dolichyl diphosphooligosaccharide + L-asparaginyl-[protein] = N(4)-(oligosaccharide-(1-&gt;4)-N-acetyl-beta-D-glucosaminyl-(1-&gt;4)-N-acetyl-beta-D-glucosaminyl)-L-asparaginyl-[protein] + a di-trans,poly-cis-dolichyl diphosphate + H(+)</text>
        <dbReference type="Rhea" id="RHEA:22980"/>
        <dbReference type="Rhea" id="RHEA-COMP:12804"/>
        <dbReference type="Rhea" id="RHEA-COMP:12805"/>
        <dbReference type="Rhea" id="RHEA-COMP:19506"/>
        <dbReference type="Rhea" id="RHEA-COMP:19509"/>
        <dbReference type="ChEBI" id="CHEBI:15378"/>
        <dbReference type="ChEBI" id="CHEBI:50347"/>
        <dbReference type="ChEBI" id="CHEBI:57497"/>
        <dbReference type="ChEBI" id="CHEBI:57570"/>
        <dbReference type="ChEBI" id="CHEBI:132529"/>
        <dbReference type="EC" id="2.4.99.18"/>
    </reaction>
</comment>
<evidence type="ECO:0000256" key="13">
    <source>
        <dbReference type="ARBA" id="ARBA00023136"/>
    </source>
</evidence>
<proteinExistence type="inferred from homology"/>
<feature type="region of interest" description="Disordered" evidence="16">
    <location>
        <begin position="875"/>
        <end position="895"/>
    </location>
</feature>
<keyword evidence="8" id="KW-0808">Transferase</keyword>
<evidence type="ECO:0000259" key="19">
    <source>
        <dbReference type="Pfam" id="PF21436"/>
    </source>
</evidence>
<dbReference type="GO" id="GO:0004579">
    <property type="term" value="F:dolichyl-diphosphooligosaccharide-protein glycotransferase activity"/>
    <property type="evidence" value="ECO:0007669"/>
    <property type="project" value="UniProtKB-EC"/>
</dbReference>
<dbReference type="PANTHER" id="PTHR13872">
    <property type="entry name" value="DOLICHYL-DIPHOSPHOOLIGOSACCHARIDE--PROTEIN GLYCOSYLTRANSFERASE SUBUNIT"/>
    <property type="match status" value="1"/>
</dbReference>
<comment type="cofactor">
    <cofactor evidence="2">
        <name>Mg(2+)</name>
        <dbReference type="ChEBI" id="CHEBI:18420"/>
    </cofactor>
</comment>
<evidence type="ECO:0000256" key="2">
    <source>
        <dbReference type="ARBA" id="ARBA00001946"/>
    </source>
</evidence>
<feature type="domain" description="STT3/PglB/AglB core" evidence="19">
    <location>
        <begin position="638"/>
        <end position="693"/>
    </location>
</feature>
<dbReference type="Pfam" id="PF21436">
    <property type="entry name" value="STT3-PglB_core"/>
    <property type="match status" value="1"/>
</dbReference>
<evidence type="ECO:0000256" key="3">
    <source>
        <dbReference type="ARBA" id="ARBA00004127"/>
    </source>
</evidence>
<feature type="region of interest" description="Disordered" evidence="16">
    <location>
        <begin position="475"/>
        <end position="518"/>
    </location>
</feature>
<dbReference type="AlphaFoldDB" id="A0A0D3K016"/>
<feature type="domain" description="Oligosaccharyl transferase STT3 N-terminal" evidence="18">
    <location>
        <begin position="35"/>
        <end position="439"/>
    </location>
</feature>
<dbReference type="HOGENOM" id="CLU_009279_0_0_1"/>
<keyword evidence="21" id="KW-1185">Reference proteome</keyword>
<keyword evidence="7" id="KW-0328">Glycosyltransferase</keyword>
<evidence type="ECO:0000256" key="16">
    <source>
        <dbReference type="SAM" id="MobiDB-lite"/>
    </source>
</evidence>
<dbReference type="PANTHER" id="PTHR13872:SF1">
    <property type="entry name" value="DOLICHYL-DIPHOSPHOOLIGOSACCHARIDE--PROTEIN GLYCOSYLTRANSFERASE SUBUNIT STT3B"/>
    <property type="match status" value="1"/>
</dbReference>
<evidence type="ECO:0000256" key="17">
    <source>
        <dbReference type="SAM" id="Phobius"/>
    </source>
</evidence>
<dbReference type="KEGG" id="ehx:EMIHUDRAFT_521952"/>
<evidence type="ECO:0000259" key="18">
    <source>
        <dbReference type="Pfam" id="PF02516"/>
    </source>
</evidence>
<feature type="transmembrane region" description="Helical" evidence="17">
    <location>
        <begin position="218"/>
        <end position="234"/>
    </location>
</feature>
<evidence type="ECO:0000256" key="9">
    <source>
        <dbReference type="ARBA" id="ARBA00022692"/>
    </source>
</evidence>
<dbReference type="EC" id="2.4.99.18" evidence="6"/>
<dbReference type="PaxDb" id="2903-EOD29101"/>
<keyword evidence="9 17" id="KW-0812">Transmembrane</keyword>
<dbReference type="GO" id="GO:0012505">
    <property type="term" value="C:endomembrane system"/>
    <property type="evidence" value="ECO:0007669"/>
    <property type="project" value="UniProtKB-SubCell"/>
</dbReference>
<dbReference type="RefSeq" id="XP_005781530.1">
    <property type="nucleotide sequence ID" value="XM_005781473.1"/>
</dbReference>
<evidence type="ECO:0000256" key="5">
    <source>
        <dbReference type="ARBA" id="ARBA00010810"/>
    </source>
</evidence>
<dbReference type="GO" id="GO:0016020">
    <property type="term" value="C:membrane"/>
    <property type="evidence" value="ECO:0007669"/>
    <property type="project" value="InterPro"/>
</dbReference>
<dbReference type="STRING" id="2903.R1F1N7"/>
<feature type="transmembrane region" description="Helical" evidence="17">
    <location>
        <begin position="446"/>
        <end position="465"/>
    </location>
</feature>
<reference evidence="20" key="2">
    <citation type="submission" date="2024-10" db="UniProtKB">
        <authorList>
            <consortium name="EnsemblProtists"/>
        </authorList>
    </citation>
    <scope>IDENTIFICATION</scope>
</reference>
<evidence type="ECO:0000256" key="8">
    <source>
        <dbReference type="ARBA" id="ARBA00022679"/>
    </source>
</evidence>
<dbReference type="Proteomes" id="UP000013827">
    <property type="component" value="Unassembled WGS sequence"/>
</dbReference>
<evidence type="ECO:0000313" key="20">
    <source>
        <dbReference type="EnsemblProtists" id="EOD29101"/>
    </source>
</evidence>
<organism evidence="20 21">
    <name type="scientific">Emiliania huxleyi (strain CCMP1516)</name>
    <dbReference type="NCBI Taxonomy" id="280463"/>
    <lineage>
        <taxon>Eukaryota</taxon>
        <taxon>Haptista</taxon>
        <taxon>Haptophyta</taxon>
        <taxon>Prymnesiophyceae</taxon>
        <taxon>Isochrysidales</taxon>
        <taxon>Noelaerhabdaceae</taxon>
        <taxon>Emiliania</taxon>
    </lineage>
</organism>
<keyword evidence="13 17" id="KW-0472">Membrane</keyword>
<dbReference type="InterPro" id="IPR048307">
    <property type="entry name" value="STT3_N"/>
</dbReference>
<sequence length="895" mass="96931">MAKPKGGSAAAPTHAAPPPTKRLPAGAKATAGLCVFIAAMGVVAQQAYDIRMYAIRDYGYVIHEFDPWFNYRATEYLAANGWHAFFHWFDYMSWYPLGRPVGTTIYPGMQITAVAIWRALGKLGSAISLNDVCCLVPAWFGVSASILVGLFAAECSGRKSAGAFAALIMAIVPAHIMRSVAGGFDNESVATTALVATFYCWVRALRDRPTARDGEATADSYAFGVVCGLAYVYMVSAWGGYVFVVNMIGAHAAALAAGGRYSSKLHRAYSLFYVIGTAGATRVPPVGLAPLRSLEQMLPLLVFLGVQLLEAVEVERRKKRLTPAQVWKRRVQLAMPAAALLVVATAAILPTGYFGPLSSRVRGLFLKHTRTGNPLVDSVAEHQPGSTMMYRQYLQNVYPLVPCGFALSLLRLTDANTFLLLYGAIAYFFASKMARLVILLGPPASAFGGVALGFGFDFLIVDALLRLLGYAAEEEEPGGKKSPGPALDVAAREEPKEALKDAPQGGNGGAGLLKSKPKPSQLAAAAKARRAESRRAETNPFGGVAAAREEAAAAVMAVADSPGGVKTRLCMGLALALATIYAYYDFHAYCHRMAEGSSRPQIMFKATYSNGQTVMVDDYREAWLAYWWLRDKTPEDARVMAWWDYGYQITGIANRTSVADGNTWNHEHIATLGRILTAPQEEAHSYARHLADYVLVWAGGGGDDLAKSPHLARIGTAAFHGRSESVSFAPRSNSVFHGHCGNDPTCSNFGFYRDRSPTPMMEKSLLYKLVLNGQRGVAVNSSYFEHAYSSKHGKARNSLVRIYKVKRVSLKSKLWAADPANRVCDAPGSWYCVGQYPPALQEFINSRRNFKQLEDFNVKRDAASQKYHEEYMRRMGGGAGGRPAESAAAAAAAAE</sequence>
<feature type="region of interest" description="Disordered" evidence="16">
    <location>
        <begin position="1"/>
        <end position="21"/>
    </location>
</feature>
<keyword evidence="10" id="KW-0479">Metal-binding</keyword>
<evidence type="ECO:0000256" key="7">
    <source>
        <dbReference type="ARBA" id="ARBA00022676"/>
    </source>
</evidence>
<evidence type="ECO:0000256" key="15">
    <source>
        <dbReference type="ARBA" id="ARBA00048829"/>
    </source>
</evidence>
<evidence type="ECO:0000256" key="12">
    <source>
        <dbReference type="ARBA" id="ARBA00022989"/>
    </source>
</evidence>
<feature type="transmembrane region" description="Helical" evidence="17">
    <location>
        <begin position="160"/>
        <end position="177"/>
    </location>
</feature>
<evidence type="ECO:0000256" key="11">
    <source>
        <dbReference type="ARBA" id="ARBA00022842"/>
    </source>
</evidence>
<dbReference type="InterPro" id="IPR048999">
    <property type="entry name" value="STT3-PglB_core"/>
</dbReference>
<comment type="pathway">
    <text evidence="4">Protein modification; protein glycosylation.</text>
</comment>
<evidence type="ECO:0000313" key="21">
    <source>
        <dbReference type="Proteomes" id="UP000013827"/>
    </source>
</evidence>
<dbReference type="Pfam" id="PF02516">
    <property type="entry name" value="STT3"/>
    <property type="match status" value="1"/>
</dbReference>
<dbReference type="GeneID" id="17274625"/>
<accession>A0A0D3K016</accession>
<feature type="transmembrane region" description="Helical" evidence="17">
    <location>
        <begin position="135"/>
        <end position="153"/>
    </location>
</feature>
<dbReference type="eggNOG" id="KOG2292">
    <property type="taxonomic scope" value="Eukaryota"/>
</dbReference>
<protein>
    <recommendedName>
        <fullName evidence="6">dolichyl-diphosphooligosaccharide--protein glycotransferase</fullName>
        <ecNumber evidence="6">2.4.99.18</ecNumber>
    </recommendedName>
</protein>